<feature type="compositionally biased region" description="Gly residues" evidence="1">
    <location>
        <begin position="188"/>
        <end position="202"/>
    </location>
</feature>
<reference evidence="3" key="1">
    <citation type="journal article" date="2020" name="Nature">
        <title>Giant virus diversity and host interactions through global metagenomics.</title>
        <authorList>
            <person name="Schulz F."/>
            <person name="Roux S."/>
            <person name="Paez-Espino D."/>
            <person name="Jungbluth S."/>
            <person name="Walsh D.A."/>
            <person name="Denef V.J."/>
            <person name="McMahon K.D."/>
            <person name="Konstantinidis K.T."/>
            <person name="Eloe-Fadrosh E.A."/>
            <person name="Kyrpides N.C."/>
            <person name="Woyke T."/>
        </authorList>
    </citation>
    <scope>NUCLEOTIDE SEQUENCE</scope>
    <source>
        <strain evidence="3">GVMAG-M-3300023184-186</strain>
    </source>
</reference>
<feature type="compositionally biased region" description="Low complexity" evidence="1">
    <location>
        <begin position="203"/>
        <end position="213"/>
    </location>
</feature>
<keyword evidence="2" id="KW-0472">Membrane</keyword>
<feature type="transmembrane region" description="Helical" evidence="2">
    <location>
        <begin position="48"/>
        <end position="66"/>
    </location>
</feature>
<feature type="compositionally biased region" description="Low complexity" evidence="1">
    <location>
        <begin position="173"/>
        <end position="187"/>
    </location>
</feature>
<organism evidence="3">
    <name type="scientific">viral metagenome</name>
    <dbReference type="NCBI Taxonomy" id="1070528"/>
    <lineage>
        <taxon>unclassified sequences</taxon>
        <taxon>metagenomes</taxon>
        <taxon>organismal metagenomes</taxon>
    </lineage>
</organism>
<name>A0A6C0I0W7_9ZZZZ</name>
<keyword evidence="2" id="KW-0812">Transmembrane</keyword>
<feature type="region of interest" description="Disordered" evidence="1">
    <location>
        <begin position="119"/>
        <end position="238"/>
    </location>
</feature>
<evidence type="ECO:0000256" key="2">
    <source>
        <dbReference type="SAM" id="Phobius"/>
    </source>
</evidence>
<feature type="compositionally biased region" description="Basic and acidic residues" evidence="1">
    <location>
        <begin position="152"/>
        <end position="168"/>
    </location>
</feature>
<proteinExistence type="predicted"/>
<keyword evidence="2" id="KW-1133">Transmembrane helix</keyword>
<accession>A0A6C0I0W7</accession>
<feature type="compositionally biased region" description="Low complexity" evidence="1">
    <location>
        <begin position="125"/>
        <end position="151"/>
    </location>
</feature>
<dbReference type="EMBL" id="MN740065">
    <property type="protein sequence ID" value="QHT86260.1"/>
    <property type="molecule type" value="Genomic_DNA"/>
</dbReference>
<feature type="transmembrane region" description="Helical" evidence="2">
    <location>
        <begin position="12"/>
        <end position="36"/>
    </location>
</feature>
<evidence type="ECO:0000313" key="3">
    <source>
        <dbReference type="EMBL" id="QHT86260.1"/>
    </source>
</evidence>
<protein>
    <submittedName>
        <fullName evidence="3">Uncharacterized protein</fullName>
    </submittedName>
</protein>
<evidence type="ECO:0000256" key="1">
    <source>
        <dbReference type="SAM" id="MobiDB-lite"/>
    </source>
</evidence>
<sequence>MARGISICKRIVSNPIFVALLLTVLVIIIIVAIYKVQNFGGADLFKCGFYIFIVFLIIIFIHDFLLKKSMKVNHINKDVKEVFTGIDLSKEMSHDVIQVEPISYDTFKNNNNGYGYIQGDSYIKGGNSQNDRNGQNNQNGQNDRNGQNNRNNRNDQNDRNDNSQKNNDDSDDISSISSGSSGGNASNGSGGNGGNTTNGDNGGNTTNGDNVDNSSKEDGGDINNILNSIVPIDIKPTA</sequence>
<dbReference type="AlphaFoldDB" id="A0A6C0I0W7"/>